<comment type="catalytic activity">
    <reaction evidence="3">
        <text>2',3'-cGAMP + H2O = Gp(2'-5')Ap(3') + H(+)</text>
        <dbReference type="Rhea" id="RHEA:59472"/>
        <dbReference type="ChEBI" id="CHEBI:15377"/>
        <dbReference type="ChEBI" id="CHEBI:15378"/>
        <dbReference type="ChEBI" id="CHEBI:143093"/>
        <dbReference type="ChEBI" id="CHEBI:143098"/>
    </reaction>
    <physiologicalReaction direction="left-to-right" evidence="3">
        <dbReference type="Rhea" id="RHEA:59473"/>
    </physiologicalReaction>
</comment>
<evidence type="ECO:0000256" key="3">
    <source>
        <dbReference type="ARBA" id="ARBA00023932"/>
    </source>
</evidence>
<name>E9L6C5_NPVSF</name>
<evidence type="ECO:0000256" key="4">
    <source>
        <dbReference type="HAMAP-Rule" id="MF_04143"/>
    </source>
</evidence>
<evidence type="ECO:0000256" key="2">
    <source>
        <dbReference type="ARBA" id="ARBA00022801"/>
    </source>
</evidence>
<comment type="domain">
    <text evidence="4">The substrate binding site is formed by the N-terminus of a monomer and the C-terminus of the opposite monomer.</text>
</comment>
<gene>
    <name evidence="5" type="ORF">Sf131</name>
</gene>
<dbReference type="InterPro" id="IPR006853">
    <property type="entry name" value="Poxin_vir"/>
</dbReference>
<feature type="site" description="Substrate binding" evidence="4">
    <location>
        <position position="196"/>
    </location>
</feature>
<feature type="active site" description="Proton donor" evidence="4">
    <location>
        <position position="74"/>
    </location>
</feature>
<feature type="site" description="Substrate binding" evidence="4">
    <location>
        <position position="121"/>
    </location>
</feature>
<keyword evidence="1 4" id="KW-0540">Nuclease</keyword>
<dbReference type="Pfam" id="PF04766">
    <property type="entry name" value="Baculo_p26"/>
    <property type="match status" value="1"/>
</dbReference>
<comment type="subunit">
    <text evidence="4">Homodimer.</text>
</comment>
<proteinExistence type="inferred from homology"/>
<feature type="site" description="Substrate binding" evidence="4">
    <location>
        <position position="281"/>
    </location>
</feature>
<reference evidence="5" key="1">
    <citation type="journal article" date="2011" name="J. Invertebr. Pathol.">
        <title>Sequence comparison between three geographically distinct Spodoptera frugiperda multiple nucleopolyhedrovirus isolates: Detecting positively selected genes.</title>
        <authorList>
            <person name="Simon O."/>
            <person name="Palma L."/>
            <person name="Beperet I."/>
            <person name="Munoz D."/>
            <person name="Lopez-Ferber M."/>
            <person name="Caballero P."/>
            <person name="Williams T."/>
        </authorList>
    </citation>
    <scope>NUCLEOTIDE SEQUENCE</scope>
    <source>
        <strain evidence="5">Nicaraguan</strain>
    </source>
</reference>
<organismHost>
    <name type="scientific">Lepidoptera</name>
    <name type="common">moths &amp; butterflies</name>
    <dbReference type="NCBI Taxonomy" id="7088"/>
</organismHost>
<feature type="active site" description="Proton acceptor; shared with catalytic histidine of dimeric partner" evidence="4">
    <location>
        <position position="239"/>
    </location>
</feature>
<keyword evidence="2 4" id="KW-0378">Hydrolase</keyword>
<comment type="function">
    <text evidence="4">Nuclease that cleaves host 2',3'-cGAMP.</text>
</comment>
<accession>E9L6C5</accession>
<dbReference type="GO" id="GO:0016787">
    <property type="term" value="F:hydrolase activity"/>
    <property type="evidence" value="ECO:0007669"/>
    <property type="project" value="UniProtKB-KW"/>
</dbReference>
<organism evidence="5">
    <name type="scientific">Spodoptera frugiperda nuclear polyhedrosis virus</name>
    <name type="common">SfNPV</name>
    <dbReference type="NCBI Taxonomy" id="10455"/>
    <lineage>
        <taxon>Viruses</taxon>
        <taxon>Viruses incertae sedis</taxon>
        <taxon>Naldaviricetes</taxon>
        <taxon>Lefavirales</taxon>
        <taxon>Baculoviridae</taxon>
        <taxon>Alphabaculovirus</taxon>
        <taxon>Alphabaculovirus spofrugiperdae</taxon>
    </lineage>
</organism>
<dbReference type="GO" id="GO:0061507">
    <property type="term" value="F:2',3'-cyclic GMP-AMP binding"/>
    <property type="evidence" value="ECO:0007669"/>
    <property type="project" value="UniProtKB-UniRule"/>
</dbReference>
<feature type="site" description="Substrate binding" evidence="4">
    <location>
        <position position="283"/>
    </location>
</feature>
<evidence type="ECO:0000313" key="5">
    <source>
        <dbReference type="EMBL" id="ADV91363.1"/>
    </source>
</evidence>
<protein>
    <submittedName>
        <fullName evidence="5">p26b</fullName>
    </submittedName>
</protein>
<comment type="caution">
    <text evidence="4">Lacks conserved residue(s) required for the propagation of feature annotation.</text>
</comment>
<dbReference type="HAMAP" id="MF_04143">
    <property type="entry name" value="Poxins"/>
    <property type="match status" value="1"/>
</dbReference>
<evidence type="ECO:0000256" key="1">
    <source>
        <dbReference type="ARBA" id="ARBA00022722"/>
    </source>
</evidence>
<sequence>MYKMISVLEILVVAFTLCVSTSPLSTMATFNVKYTVDHETKRINVNSVLDAPVSIHVIPPNSDTNGDEKLTLLHQFPGVATNVIFPSITKDDDLYVQLNNGVLYKTRATRVYTNFHTHKNRMVYGQLYTIAVDDFEIANKIYIGAPGPPSRSTVSISLISNSCSPGIYRNKQLVSVITCRFDDYEAGLVMYPVTGIRPQGLISGQIQYDDRVGVETLRPSMSVYGRQQLPYKSAHMSVKQFAMTADMNRQLYRDLPRSVMLFHNNKEITITVVEGEFEMYRIRLDGPLVTNQESSNEEK</sequence>
<dbReference type="GO" id="GO:0004518">
    <property type="term" value="F:nuclease activity"/>
    <property type="evidence" value="ECO:0007669"/>
    <property type="project" value="UniProtKB-UniRule"/>
</dbReference>
<dbReference type="EMBL" id="HM595733">
    <property type="protein sequence ID" value="ADV91363.1"/>
    <property type="molecule type" value="Genomic_DNA"/>
</dbReference>